<keyword evidence="3" id="KW-1185">Reference proteome</keyword>
<evidence type="ECO:0000256" key="1">
    <source>
        <dbReference type="SAM" id="MobiDB-lite"/>
    </source>
</evidence>
<feature type="region of interest" description="Disordered" evidence="1">
    <location>
        <begin position="50"/>
        <end position="74"/>
    </location>
</feature>
<comment type="caution">
    <text evidence="2">The sequence shown here is derived from an EMBL/GenBank/DDBJ whole genome shotgun (WGS) entry which is preliminary data.</text>
</comment>
<evidence type="ECO:0000313" key="2">
    <source>
        <dbReference type="EMBL" id="KAJ7348724.1"/>
    </source>
</evidence>
<accession>A0AAD7A3I1</accession>
<protein>
    <submittedName>
        <fullName evidence="2">Uncharacterized protein</fullName>
    </submittedName>
</protein>
<organism evidence="2 3">
    <name type="scientific">Mycena albidolilacea</name>
    <dbReference type="NCBI Taxonomy" id="1033008"/>
    <lineage>
        <taxon>Eukaryota</taxon>
        <taxon>Fungi</taxon>
        <taxon>Dikarya</taxon>
        <taxon>Basidiomycota</taxon>
        <taxon>Agaricomycotina</taxon>
        <taxon>Agaricomycetes</taxon>
        <taxon>Agaricomycetidae</taxon>
        <taxon>Agaricales</taxon>
        <taxon>Marasmiineae</taxon>
        <taxon>Mycenaceae</taxon>
        <taxon>Mycena</taxon>
    </lineage>
</organism>
<dbReference type="AlphaFoldDB" id="A0AAD7A3I1"/>
<gene>
    <name evidence="2" type="ORF">DFH08DRAFT_808445</name>
</gene>
<sequence length="198" mass="21616">MELLRFLVPKLQFYCHRWPGVQLKKTSRSTAVTAVLQVAVGVGTRPVAVPSFSRENGSRNGHGTRGTGAVEPGPRSRAVALQGHIVTVGFDWSPSGVDAHEFKPARWLEGRTPIVRREKYLSPTRICSPFRHLTALSVFAILEIQVVPYELLMSWWASLAERLSTTHDGAARQAAPINGLNAVSSQRCPPGRKAPSSA</sequence>
<dbReference type="Proteomes" id="UP001218218">
    <property type="component" value="Unassembled WGS sequence"/>
</dbReference>
<proteinExistence type="predicted"/>
<evidence type="ECO:0000313" key="3">
    <source>
        <dbReference type="Proteomes" id="UP001218218"/>
    </source>
</evidence>
<reference evidence="2" key="1">
    <citation type="submission" date="2023-03" db="EMBL/GenBank/DDBJ databases">
        <title>Massive genome expansion in bonnet fungi (Mycena s.s.) driven by repeated elements and novel gene families across ecological guilds.</title>
        <authorList>
            <consortium name="Lawrence Berkeley National Laboratory"/>
            <person name="Harder C.B."/>
            <person name="Miyauchi S."/>
            <person name="Viragh M."/>
            <person name="Kuo A."/>
            <person name="Thoen E."/>
            <person name="Andreopoulos B."/>
            <person name="Lu D."/>
            <person name="Skrede I."/>
            <person name="Drula E."/>
            <person name="Henrissat B."/>
            <person name="Morin E."/>
            <person name="Kohler A."/>
            <person name="Barry K."/>
            <person name="LaButti K."/>
            <person name="Morin E."/>
            <person name="Salamov A."/>
            <person name="Lipzen A."/>
            <person name="Mereny Z."/>
            <person name="Hegedus B."/>
            <person name="Baldrian P."/>
            <person name="Stursova M."/>
            <person name="Weitz H."/>
            <person name="Taylor A."/>
            <person name="Grigoriev I.V."/>
            <person name="Nagy L.G."/>
            <person name="Martin F."/>
            <person name="Kauserud H."/>
        </authorList>
    </citation>
    <scope>NUCLEOTIDE SEQUENCE</scope>
    <source>
        <strain evidence="2">CBHHK002</strain>
    </source>
</reference>
<dbReference type="EMBL" id="JARIHO010000017">
    <property type="protein sequence ID" value="KAJ7348724.1"/>
    <property type="molecule type" value="Genomic_DNA"/>
</dbReference>
<name>A0AAD7A3I1_9AGAR</name>